<evidence type="ECO:0000256" key="2">
    <source>
        <dbReference type="ARBA" id="ARBA00023136"/>
    </source>
</evidence>
<dbReference type="CDD" id="cd07185">
    <property type="entry name" value="OmpA_C-like"/>
    <property type="match status" value="1"/>
</dbReference>
<dbReference type="Pfam" id="PF00691">
    <property type="entry name" value="OmpA"/>
    <property type="match status" value="1"/>
</dbReference>
<feature type="chain" id="PRO_5016089667" evidence="5">
    <location>
        <begin position="24"/>
        <end position="141"/>
    </location>
</feature>
<evidence type="ECO:0000313" key="8">
    <source>
        <dbReference type="Proteomes" id="UP000248916"/>
    </source>
</evidence>
<dbReference type="PANTHER" id="PTHR30329">
    <property type="entry name" value="STATOR ELEMENT OF FLAGELLAR MOTOR COMPLEX"/>
    <property type="match status" value="1"/>
</dbReference>
<dbReference type="Gene3D" id="3.30.1330.60">
    <property type="entry name" value="OmpA-like domain"/>
    <property type="match status" value="1"/>
</dbReference>
<evidence type="ECO:0000256" key="4">
    <source>
        <dbReference type="PROSITE-ProRule" id="PRU00473"/>
    </source>
</evidence>
<evidence type="ECO:0000313" key="7">
    <source>
        <dbReference type="EMBL" id="PZX18924.1"/>
    </source>
</evidence>
<name>A0A2W7NQL5_9RHOB</name>
<accession>A0A2W7NQL5</accession>
<dbReference type="InterPro" id="IPR050330">
    <property type="entry name" value="Bact_OuterMem_StrucFunc"/>
</dbReference>
<dbReference type="PANTHER" id="PTHR30329:SF21">
    <property type="entry name" value="LIPOPROTEIN YIAD-RELATED"/>
    <property type="match status" value="1"/>
</dbReference>
<keyword evidence="2 4" id="KW-0472">Membrane</keyword>
<dbReference type="AlphaFoldDB" id="A0A2W7NQL5"/>
<keyword evidence="8" id="KW-1185">Reference proteome</keyword>
<dbReference type="InterPro" id="IPR006664">
    <property type="entry name" value="OMP_bac"/>
</dbReference>
<comment type="subcellular location">
    <subcellularLocation>
        <location evidence="1">Cell outer membrane</location>
    </subcellularLocation>
</comment>
<evidence type="ECO:0000259" key="6">
    <source>
        <dbReference type="PROSITE" id="PS51123"/>
    </source>
</evidence>
<dbReference type="SUPFAM" id="SSF103088">
    <property type="entry name" value="OmpA-like"/>
    <property type="match status" value="1"/>
</dbReference>
<reference evidence="7 8" key="1">
    <citation type="submission" date="2018-06" db="EMBL/GenBank/DDBJ databases">
        <title>Genomic Encyclopedia of Archaeal and Bacterial Type Strains, Phase II (KMG-II): from individual species to whole genera.</title>
        <authorList>
            <person name="Goeker M."/>
        </authorList>
    </citation>
    <scope>NUCLEOTIDE SEQUENCE [LARGE SCALE GENOMIC DNA]</scope>
    <source>
        <strain evidence="7 8">DSM 22009</strain>
    </source>
</reference>
<dbReference type="InterPro" id="IPR006665">
    <property type="entry name" value="OmpA-like"/>
</dbReference>
<dbReference type="GO" id="GO:0009279">
    <property type="term" value="C:cell outer membrane"/>
    <property type="evidence" value="ECO:0007669"/>
    <property type="project" value="UniProtKB-SubCell"/>
</dbReference>
<evidence type="ECO:0000256" key="1">
    <source>
        <dbReference type="ARBA" id="ARBA00004442"/>
    </source>
</evidence>
<evidence type="ECO:0000256" key="3">
    <source>
        <dbReference type="ARBA" id="ARBA00023237"/>
    </source>
</evidence>
<dbReference type="InterPro" id="IPR036737">
    <property type="entry name" value="OmpA-like_sf"/>
</dbReference>
<dbReference type="Proteomes" id="UP000248916">
    <property type="component" value="Unassembled WGS sequence"/>
</dbReference>
<sequence length="141" mass="14971">MLGYSIRAITAIGFLSLSSAAFAQDDSASSEAPDSLKVYFELGQSSIAADQAATLDQAARLFRDGNPYVMILSGGADTVGPADLNLDLSLARARAVADGLEARGIPVNRLQVLGRGNTELAVDTEDDVAEERNRLVEITWR</sequence>
<protein>
    <submittedName>
        <fullName evidence="7">OmpA family protein</fullName>
    </submittedName>
</protein>
<comment type="caution">
    <text evidence="7">The sequence shown here is derived from an EMBL/GenBank/DDBJ whole genome shotgun (WGS) entry which is preliminary data.</text>
</comment>
<feature type="signal peptide" evidence="5">
    <location>
        <begin position="1"/>
        <end position="23"/>
    </location>
</feature>
<proteinExistence type="predicted"/>
<dbReference type="EMBL" id="QKZL01000002">
    <property type="protein sequence ID" value="PZX18924.1"/>
    <property type="molecule type" value="Genomic_DNA"/>
</dbReference>
<feature type="domain" description="OmpA-like" evidence="6">
    <location>
        <begin position="27"/>
        <end position="141"/>
    </location>
</feature>
<organism evidence="7 8">
    <name type="scientific">Palleronia aestuarii</name>
    <dbReference type="NCBI Taxonomy" id="568105"/>
    <lineage>
        <taxon>Bacteria</taxon>
        <taxon>Pseudomonadati</taxon>
        <taxon>Pseudomonadota</taxon>
        <taxon>Alphaproteobacteria</taxon>
        <taxon>Rhodobacterales</taxon>
        <taxon>Roseobacteraceae</taxon>
        <taxon>Palleronia</taxon>
    </lineage>
</organism>
<dbReference type="PROSITE" id="PS51123">
    <property type="entry name" value="OMPA_2"/>
    <property type="match status" value="1"/>
</dbReference>
<keyword evidence="5" id="KW-0732">Signal</keyword>
<keyword evidence="3" id="KW-0998">Cell outer membrane</keyword>
<gene>
    <name evidence="7" type="ORF">LX81_00618</name>
</gene>
<dbReference type="PRINTS" id="PR01021">
    <property type="entry name" value="OMPADOMAIN"/>
</dbReference>
<dbReference type="OrthoDB" id="7866449at2"/>
<evidence type="ECO:0000256" key="5">
    <source>
        <dbReference type="SAM" id="SignalP"/>
    </source>
</evidence>
<dbReference type="RefSeq" id="WP_111535816.1">
    <property type="nucleotide sequence ID" value="NZ_QKZL01000002.1"/>
</dbReference>